<evidence type="ECO:0000259" key="2">
    <source>
        <dbReference type="Pfam" id="PF11127"/>
    </source>
</evidence>
<feature type="domain" description="Inner membrane protein YgaP-like transmembrane" evidence="2">
    <location>
        <begin position="1"/>
        <end position="74"/>
    </location>
</feature>
<keyword evidence="1" id="KW-0472">Membrane</keyword>
<keyword evidence="1" id="KW-0812">Transmembrane</keyword>
<dbReference type="EMBL" id="JBHSFA010000007">
    <property type="protein sequence ID" value="MFC4542816.1"/>
    <property type="molecule type" value="Genomic_DNA"/>
</dbReference>
<dbReference type="RefSeq" id="WP_250140493.1">
    <property type="nucleotide sequence ID" value="NZ_JALIQP010000002.1"/>
</dbReference>
<organism evidence="3 4">
    <name type="scientific">Halosolutus amylolyticus</name>
    <dbReference type="NCBI Taxonomy" id="2932267"/>
    <lineage>
        <taxon>Archaea</taxon>
        <taxon>Methanobacteriati</taxon>
        <taxon>Methanobacteriota</taxon>
        <taxon>Stenosarchaea group</taxon>
        <taxon>Halobacteria</taxon>
        <taxon>Halobacteriales</taxon>
        <taxon>Natrialbaceae</taxon>
        <taxon>Halosolutus</taxon>
    </lineage>
</organism>
<keyword evidence="1" id="KW-1133">Transmembrane helix</keyword>
<feature type="transmembrane region" description="Helical" evidence="1">
    <location>
        <begin position="41"/>
        <end position="59"/>
    </location>
</feature>
<dbReference type="Proteomes" id="UP001595898">
    <property type="component" value="Unassembled WGS sequence"/>
</dbReference>
<accession>A0ABD5PQP5</accession>
<dbReference type="AlphaFoldDB" id="A0ABD5PQP5"/>
<keyword evidence="4" id="KW-1185">Reference proteome</keyword>
<feature type="transmembrane region" description="Helical" evidence="1">
    <location>
        <begin position="12"/>
        <end position="35"/>
    </location>
</feature>
<evidence type="ECO:0000256" key="1">
    <source>
        <dbReference type="SAM" id="Phobius"/>
    </source>
</evidence>
<reference evidence="3 4" key="1">
    <citation type="journal article" date="2019" name="Int. J. Syst. Evol. Microbiol.">
        <title>The Global Catalogue of Microorganisms (GCM) 10K type strain sequencing project: providing services to taxonomists for standard genome sequencing and annotation.</title>
        <authorList>
            <consortium name="The Broad Institute Genomics Platform"/>
            <consortium name="The Broad Institute Genome Sequencing Center for Infectious Disease"/>
            <person name="Wu L."/>
            <person name="Ma J."/>
        </authorList>
    </citation>
    <scope>NUCLEOTIDE SEQUENCE [LARGE SCALE GENOMIC DNA]</scope>
    <source>
        <strain evidence="3 4">WLHS5</strain>
    </source>
</reference>
<evidence type="ECO:0000313" key="3">
    <source>
        <dbReference type="EMBL" id="MFC4542816.1"/>
    </source>
</evidence>
<dbReference type="Pfam" id="PF11127">
    <property type="entry name" value="YgaP-like_TM"/>
    <property type="match status" value="1"/>
</dbReference>
<proteinExistence type="predicted"/>
<gene>
    <name evidence="3" type="ORF">ACFO5R_12875</name>
</gene>
<sequence>MEKNVGGYDRGIRFIVGPVLLIVGIAAVAGLFSIAAGTVGTALAVLALVIGAVLTITAITQTCLMNSLLGVDTYEGADRSESETEDLQAGRPS</sequence>
<evidence type="ECO:0000313" key="4">
    <source>
        <dbReference type="Proteomes" id="UP001595898"/>
    </source>
</evidence>
<protein>
    <submittedName>
        <fullName evidence="3">DUF2892 domain-containing protein</fullName>
    </submittedName>
</protein>
<comment type="caution">
    <text evidence="3">The sequence shown here is derived from an EMBL/GenBank/DDBJ whole genome shotgun (WGS) entry which is preliminary data.</text>
</comment>
<name>A0ABD5PQP5_9EURY</name>
<dbReference type="InterPro" id="IPR021309">
    <property type="entry name" value="YgaP-like_TM"/>
</dbReference>